<evidence type="ECO:0000313" key="1">
    <source>
        <dbReference type="EMBL" id="CDM97327.1"/>
    </source>
</evidence>
<gene>
    <name evidence="1" type="ORF">ARTHRO_50297</name>
</gene>
<organism evidence="1 2">
    <name type="scientific">Limnospira indica PCC 8005</name>
    <dbReference type="NCBI Taxonomy" id="376219"/>
    <lineage>
        <taxon>Bacteria</taxon>
        <taxon>Bacillati</taxon>
        <taxon>Cyanobacteriota</taxon>
        <taxon>Cyanophyceae</taxon>
        <taxon>Oscillatoriophycideae</taxon>
        <taxon>Oscillatoriales</taxon>
        <taxon>Sirenicapillariaceae</taxon>
        <taxon>Limnospira</taxon>
    </lineage>
</organism>
<sequence length="335" mass="39307">MKPSCLIVTSELDTHADAVIKHINNSNSSVKIVRLNLETFIQNSLYAYEWESLGRLNQDYLHFLDSQKNAQNVKVIWWRNFQSSEQYNVLPEVTNEWAINYCQKETESLVYSLIGLYPNANWVNCWHQINLAFYRINQIPLAHKLGLKIPATIVTNSYEKALNFVQSQGECVVKSMIRHPSFSYNGKQYKCYTRKIDVETLENMKDSIHLCPVFIQKKVYKKAEYRVTIIGKNTFVCRIDSQTIQDENVSVDWRIAETDKILHYPDNLPSEYLRKLDDMLKEFKLKFGAFDIIKDEQDNLYFIELNPDGQWYWIEILTGMPMTKAMVELIEELAN</sequence>
<protein>
    <recommendedName>
        <fullName evidence="3">ATP-grasp domain-containing protein</fullName>
    </recommendedName>
</protein>
<proteinExistence type="predicted"/>
<evidence type="ECO:0008006" key="3">
    <source>
        <dbReference type="Google" id="ProtNLM"/>
    </source>
</evidence>
<dbReference type="RefSeq" id="WP_008053921.1">
    <property type="nucleotide sequence ID" value="NZ_FO818640.1"/>
</dbReference>
<keyword evidence="2" id="KW-1185">Reference proteome</keyword>
<accession>A0A9P1KHV4</accession>
<reference evidence="1 2" key="1">
    <citation type="submission" date="2014-02" db="EMBL/GenBank/DDBJ databases">
        <authorList>
            <person name="Genoscope - CEA"/>
        </authorList>
    </citation>
    <scope>NUCLEOTIDE SEQUENCE [LARGE SCALE GENOMIC DNA]</scope>
    <source>
        <strain evidence="1 2">PCC 8005</strain>
    </source>
</reference>
<dbReference type="Proteomes" id="UP000032946">
    <property type="component" value="Chromosome"/>
</dbReference>
<dbReference type="AlphaFoldDB" id="A0A9P1KHV4"/>
<dbReference type="SUPFAM" id="SSF56059">
    <property type="entry name" value="Glutathione synthetase ATP-binding domain-like"/>
    <property type="match status" value="1"/>
</dbReference>
<evidence type="ECO:0000313" key="2">
    <source>
        <dbReference type="Proteomes" id="UP000032946"/>
    </source>
</evidence>
<dbReference type="Gene3D" id="3.30.470.20">
    <property type="entry name" value="ATP-grasp fold, B domain"/>
    <property type="match status" value="1"/>
</dbReference>
<name>A0A9P1KHV4_9CYAN</name>
<dbReference type="EMBL" id="FO818640">
    <property type="protein sequence ID" value="CDM97327.1"/>
    <property type="molecule type" value="Genomic_DNA"/>
</dbReference>